<feature type="region of interest" description="Disordered" evidence="5">
    <location>
        <begin position="1"/>
        <end position="99"/>
    </location>
</feature>
<feature type="domain" description="DNL-type" evidence="6">
    <location>
        <begin position="95"/>
        <end position="190"/>
    </location>
</feature>
<name>A0ABR4AHU8_9LECA</name>
<dbReference type="PANTHER" id="PTHR20922">
    <property type="entry name" value="DNL-TYPE ZINC FINGER PROTEIN"/>
    <property type="match status" value="1"/>
</dbReference>
<evidence type="ECO:0000256" key="1">
    <source>
        <dbReference type="ARBA" id="ARBA00022723"/>
    </source>
</evidence>
<evidence type="ECO:0000256" key="3">
    <source>
        <dbReference type="ARBA" id="ARBA00022833"/>
    </source>
</evidence>
<evidence type="ECO:0000259" key="6">
    <source>
        <dbReference type="PROSITE" id="PS51501"/>
    </source>
</evidence>
<dbReference type="PROSITE" id="PS51501">
    <property type="entry name" value="ZF_DNL"/>
    <property type="match status" value="1"/>
</dbReference>
<evidence type="ECO:0000256" key="4">
    <source>
        <dbReference type="PROSITE-ProRule" id="PRU00834"/>
    </source>
</evidence>
<feature type="compositionally biased region" description="Polar residues" evidence="5">
    <location>
        <begin position="1"/>
        <end position="14"/>
    </location>
</feature>
<sequence length="202" mass="22747">MKADQAFSTVSRQLRPSLARARTQPSPLRSFSKLAATDYPTLSRAQRISTHPRRISLPNSYSIQPLQIRHQSDSADTVASSDPEAPASPTATPSEKPPSYRITFTCKPCLNRSTHIISKQGYHNGTVLITCSRCNNRHVISDHLKIFADQSFTLEELLQQKGELVNRGRLEGDVEFWDDGTEVERGEKERELLELSQERGEE</sequence>
<evidence type="ECO:0000256" key="5">
    <source>
        <dbReference type="SAM" id="MobiDB-lite"/>
    </source>
</evidence>
<dbReference type="Proteomes" id="UP001590950">
    <property type="component" value="Unassembled WGS sequence"/>
</dbReference>
<evidence type="ECO:0000313" key="7">
    <source>
        <dbReference type="EMBL" id="KAL2045025.1"/>
    </source>
</evidence>
<dbReference type="Pfam" id="PF05180">
    <property type="entry name" value="zf-DNL"/>
    <property type="match status" value="1"/>
</dbReference>
<feature type="compositionally biased region" description="Low complexity" evidence="5">
    <location>
        <begin position="79"/>
        <end position="99"/>
    </location>
</feature>
<keyword evidence="8" id="KW-1185">Reference proteome</keyword>
<dbReference type="InterPro" id="IPR007853">
    <property type="entry name" value="Znf_DNL-typ"/>
</dbReference>
<dbReference type="PANTHER" id="PTHR20922:SF13">
    <property type="entry name" value="DNL-TYPE ZINC FINGER PROTEIN"/>
    <property type="match status" value="1"/>
</dbReference>
<evidence type="ECO:0000313" key="8">
    <source>
        <dbReference type="Proteomes" id="UP001590950"/>
    </source>
</evidence>
<comment type="caution">
    <text evidence="7">The sequence shown here is derived from an EMBL/GenBank/DDBJ whole genome shotgun (WGS) entry which is preliminary data.</text>
</comment>
<dbReference type="EMBL" id="JBEFKJ010000008">
    <property type="protein sequence ID" value="KAL2045025.1"/>
    <property type="molecule type" value="Genomic_DNA"/>
</dbReference>
<keyword evidence="1" id="KW-0479">Metal-binding</keyword>
<gene>
    <name evidence="7" type="ORF">N7G274_002800</name>
</gene>
<organism evidence="7 8">
    <name type="scientific">Stereocaulon virgatum</name>
    <dbReference type="NCBI Taxonomy" id="373712"/>
    <lineage>
        <taxon>Eukaryota</taxon>
        <taxon>Fungi</taxon>
        <taxon>Dikarya</taxon>
        <taxon>Ascomycota</taxon>
        <taxon>Pezizomycotina</taxon>
        <taxon>Lecanoromycetes</taxon>
        <taxon>OSLEUM clade</taxon>
        <taxon>Lecanoromycetidae</taxon>
        <taxon>Lecanorales</taxon>
        <taxon>Lecanorineae</taxon>
        <taxon>Stereocaulaceae</taxon>
        <taxon>Stereocaulon</taxon>
    </lineage>
</organism>
<proteinExistence type="predicted"/>
<dbReference type="InterPro" id="IPR024158">
    <property type="entry name" value="Mt_import_TIM15"/>
</dbReference>
<accession>A0ABR4AHU8</accession>
<protein>
    <recommendedName>
        <fullName evidence="6">DNL-type domain-containing protein</fullName>
    </recommendedName>
</protein>
<feature type="region of interest" description="Disordered" evidence="5">
    <location>
        <begin position="180"/>
        <end position="202"/>
    </location>
</feature>
<reference evidence="7 8" key="1">
    <citation type="submission" date="2024-09" db="EMBL/GenBank/DDBJ databases">
        <title>Rethinking Asexuality: The Enigmatic Case of Functional Sexual Genes in Lepraria (Stereocaulaceae).</title>
        <authorList>
            <person name="Doellman M."/>
            <person name="Sun Y."/>
            <person name="Barcenas-Pena A."/>
            <person name="Lumbsch H.T."/>
            <person name="Grewe F."/>
        </authorList>
    </citation>
    <scope>NUCLEOTIDE SEQUENCE [LARGE SCALE GENOMIC DNA]</scope>
    <source>
        <strain evidence="7 8">Mercado 3170</strain>
    </source>
</reference>
<keyword evidence="2 4" id="KW-0863">Zinc-finger</keyword>
<evidence type="ECO:0000256" key="2">
    <source>
        <dbReference type="ARBA" id="ARBA00022771"/>
    </source>
</evidence>
<feature type="compositionally biased region" description="Basic and acidic residues" evidence="5">
    <location>
        <begin position="182"/>
        <end position="202"/>
    </location>
</feature>
<keyword evidence="3" id="KW-0862">Zinc</keyword>